<dbReference type="EMBL" id="MN740828">
    <property type="protein sequence ID" value="QHU13997.1"/>
    <property type="molecule type" value="Genomic_DNA"/>
</dbReference>
<sequence length="106" mass="13235">METQSQQSPLWKMNSLWFHHPENNELYSMTFPYKSWKDFRDCRPYKMWKPYAMTSWCWKDDQFQVVFATPYKVNVAMHFVEFPVKSQDEDEIRAWIRKHMPEFWKV</sequence>
<organism evidence="1">
    <name type="scientific">viral metagenome</name>
    <dbReference type="NCBI Taxonomy" id="1070528"/>
    <lineage>
        <taxon>unclassified sequences</taxon>
        <taxon>metagenomes</taxon>
        <taxon>organismal metagenomes</taxon>
    </lineage>
</organism>
<reference evidence="1" key="1">
    <citation type="journal article" date="2020" name="Nature">
        <title>Giant virus diversity and host interactions through global metagenomics.</title>
        <authorList>
            <person name="Schulz F."/>
            <person name="Roux S."/>
            <person name="Paez-Espino D."/>
            <person name="Jungbluth S."/>
            <person name="Walsh D.A."/>
            <person name="Denef V.J."/>
            <person name="McMahon K.D."/>
            <person name="Konstantinidis K.T."/>
            <person name="Eloe-Fadrosh E.A."/>
            <person name="Kyrpides N.C."/>
            <person name="Woyke T."/>
        </authorList>
    </citation>
    <scope>NUCLEOTIDE SEQUENCE</scope>
    <source>
        <strain evidence="1">GVMAG-S-1101182-85</strain>
    </source>
</reference>
<proteinExistence type="predicted"/>
<name>A0A6C0KBB9_9ZZZZ</name>
<evidence type="ECO:0000313" key="1">
    <source>
        <dbReference type="EMBL" id="QHU13997.1"/>
    </source>
</evidence>
<dbReference type="AlphaFoldDB" id="A0A6C0KBB9"/>
<protein>
    <submittedName>
        <fullName evidence="1">Uncharacterized protein</fullName>
    </submittedName>
</protein>
<accession>A0A6C0KBB9</accession>